<name>A0A2A3ZTW6_BREAU</name>
<comment type="caution">
    <text evidence="2">The sequence shown here is derived from an EMBL/GenBank/DDBJ whole genome shotgun (WGS) entry which is preliminary data.</text>
</comment>
<dbReference type="Proteomes" id="UP000217881">
    <property type="component" value="Unassembled WGS sequence"/>
</dbReference>
<gene>
    <name evidence="2" type="ORF">CIK59_02865</name>
</gene>
<protein>
    <recommendedName>
        <fullName evidence="1">Alcohol dehydrogenase-like C-terminal domain-containing protein</fullName>
    </recommendedName>
</protein>
<dbReference type="GO" id="GO:0016628">
    <property type="term" value="F:oxidoreductase activity, acting on the CH-CH group of donors, NAD or NADP as acceptor"/>
    <property type="evidence" value="ECO:0007669"/>
    <property type="project" value="InterPro"/>
</dbReference>
<proteinExistence type="predicted"/>
<dbReference type="InterPro" id="IPR036291">
    <property type="entry name" value="NAD(P)-bd_dom_sf"/>
</dbReference>
<dbReference type="Pfam" id="PF00107">
    <property type="entry name" value="ADH_zinc_N"/>
    <property type="match status" value="1"/>
</dbReference>
<dbReference type="InterPro" id="IPR013149">
    <property type="entry name" value="ADH-like_C"/>
</dbReference>
<evidence type="ECO:0000313" key="3">
    <source>
        <dbReference type="Proteomes" id="UP000217881"/>
    </source>
</evidence>
<dbReference type="InterPro" id="IPR045010">
    <property type="entry name" value="MDR_fam"/>
</dbReference>
<dbReference type="PANTHER" id="PTHR43205:SF42">
    <property type="entry name" value="ALCOHOL DEHYDROGENASE, ZINC-CONTAINING (AFU_ORTHOLOGUE AFUA_7G04530)"/>
    <property type="match status" value="1"/>
</dbReference>
<feature type="domain" description="Alcohol dehydrogenase-like C-terminal" evidence="1">
    <location>
        <begin position="90"/>
        <end position="162"/>
    </location>
</feature>
<evidence type="ECO:0000313" key="2">
    <source>
        <dbReference type="EMBL" id="PCC55120.1"/>
    </source>
</evidence>
<dbReference type="AlphaFoldDB" id="A0A2A3ZTW6"/>
<organism evidence="2 3">
    <name type="scientific">Brevibacterium aurantiacum</name>
    <dbReference type="NCBI Taxonomy" id="273384"/>
    <lineage>
        <taxon>Bacteria</taxon>
        <taxon>Bacillati</taxon>
        <taxon>Actinomycetota</taxon>
        <taxon>Actinomycetes</taxon>
        <taxon>Micrococcales</taxon>
        <taxon>Brevibacteriaceae</taxon>
        <taxon>Brevibacterium</taxon>
    </lineage>
</organism>
<reference evidence="2 3" key="1">
    <citation type="journal article" date="2017" name="Elife">
        <title>Extensive horizontal gene transfer in cheese-associated bacteria.</title>
        <authorList>
            <person name="Bonham K.S."/>
            <person name="Wolfe B.E."/>
            <person name="Dutton R.J."/>
        </authorList>
    </citation>
    <scope>NUCLEOTIDE SEQUENCE [LARGE SCALE GENOMIC DNA]</scope>
    <source>
        <strain evidence="2 3">738_8</strain>
    </source>
</reference>
<dbReference type="SUPFAM" id="SSF51735">
    <property type="entry name" value="NAD(P)-binding Rossmann-fold domains"/>
    <property type="match status" value="1"/>
</dbReference>
<dbReference type="Gene3D" id="3.40.50.720">
    <property type="entry name" value="NAD(P)-binding Rossmann-like Domain"/>
    <property type="match status" value="1"/>
</dbReference>
<evidence type="ECO:0000259" key="1">
    <source>
        <dbReference type="Pfam" id="PF00107"/>
    </source>
</evidence>
<dbReference type="PANTHER" id="PTHR43205">
    <property type="entry name" value="PROSTAGLANDIN REDUCTASE"/>
    <property type="match status" value="1"/>
</dbReference>
<accession>A0A2A3ZTW6</accession>
<dbReference type="EMBL" id="NRHA01000005">
    <property type="protein sequence ID" value="PCC55120.1"/>
    <property type="molecule type" value="Genomic_DNA"/>
</dbReference>
<sequence>MSWSELLSAESSNREQMALRRVTWSPTCGVGRNASQSSERFEKHDERGIPDEVYMSLFSHVGRAAVMGAPRKRRHPLLSHRCRLRYCGATGFLAVQIANTRGWRVFGVAGERGKREYVAVMGADATIDYENDNVSAALGRLSPDGVDLVFNNIGVSLLDAILLKLAVSSLIDSTSSMRSSTARGKGALRQRSHIIDGLEKAPESLALNL</sequence>